<dbReference type="InterPro" id="IPR050834">
    <property type="entry name" value="Glycosyltransf_2"/>
</dbReference>
<dbReference type="OrthoDB" id="9813550at2"/>
<dbReference type="GO" id="GO:0016740">
    <property type="term" value="F:transferase activity"/>
    <property type="evidence" value="ECO:0007669"/>
    <property type="project" value="UniProtKB-KW"/>
</dbReference>
<keyword evidence="1" id="KW-0472">Membrane</keyword>
<protein>
    <submittedName>
        <fullName evidence="3">Glycosyltransferase, catalytic subunit of cellulose synthase and poly-beta-1,6-N-acetylglucosamine synthase</fullName>
    </submittedName>
</protein>
<dbReference type="PANTHER" id="PTHR43685">
    <property type="entry name" value="GLYCOSYLTRANSFERASE"/>
    <property type="match status" value="1"/>
</dbReference>
<sequence length="335" mass="38566">MKLEYSFIIPVYNRPDEIRELLQSMLALDFERPFEIVIVEDGSSRSSEEVIGQFQQQLNISYYYKKNTGPGDSRNFGMRYAKGDYFIILDSDVLLPHDYLKCIDRFLTHTYCDCFGGPDAAHPTFSDTQKAIDYAMTSFLTTGGIRGKKSSVNKFEPRSFNMGISRKAFEATGGFGLIHPGEDPDLSLRLQKEGYKTCLIPDAKVFHKRRIDWNKFYHQVEKFGMVRPILNSWHPGSGKITYWFPTLFTAGFILSILLLSTGLWWFFGLYLIYFLLVFLDSAIKNKSINIGLCSVYAVLVQFVGYGYGFFKSVWQLKILKKNPEIAFPQLFFKHA</sequence>
<feature type="transmembrane region" description="Helical" evidence="1">
    <location>
        <begin position="290"/>
        <end position="310"/>
    </location>
</feature>
<dbReference type="Proteomes" id="UP000199153">
    <property type="component" value="Unassembled WGS sequence"/>
</dbReference>
<dbReference type="EMBL" id="FOVL01000002">
    <property type="protein sequence ID" value="SFN32581.1"/>
    <property type="molecule type" value="Genomic_DNA"/>
</dbReference>
<dbReference type="STRING" id="287099.SAMN05660413_00480"/>
<feature type="transmembrane region" description="Helical" evidence="1">
    <location>
        <begin position="264"/>
        <end position="283"/>
    </location>
</feature>
<evidence type="ECO:0000259" key="2">
    <source>
        <dbReference type="Pfam" id="PF00535"/>
    </source>
</evidence>
<proteinExistence type="predicted"/>
<dbReference type="InterPro" id="IPR001173">
    <property type="entry name" value="Glyco_trans_2-like"/>
</dbReference>
<dbReference type="PANTHER" id="PTHR43685:SF2">
    <property type="entry name" value="GLYCOSYLTRANSFERASE 2-LIKE DOMAIN-CONTAINING PROTEIN"/>
    <property type="match status" value="1"/>
</dbReference>
<keyword evidence="4" id="KW-1185">Reference proteome</keyword>
<keyword evidence="1" id="KW-0812">Transmembrane</keyword>
<dbReference type="RefSeq" id="WP_093405426.1">
    <property type="nucleotide sequence ID" value="NZ_FOVL01000002.1"/>
</dbReference>
<dbReference type="Pfam" id="PF00535">
    <property type="entry name" value="Glycos_transf_2"/>
    <property type="match status" value="1"/>
</dbReference>
<keyword evidence="3" id="KW-0808">Transferase</keyword>
<evidence type="ECO:0000313" key="3">
    <source>
        <dbReference type="EMBL" id="SFN32581.1"/>
    </source>
</evidence>
<organism evidence="3 4">
    <name type="scientific">Salegentibacter flavus</name>
    <dbReference type="NCBI Taxonomy" id="287099"/>
    <lineage>
        <taxon>Bacteria</taxon>
        <taxon>Pseudomonadati</taxon>
        <taxon>Bacteroidota</taxon>
        <taxon>Flavobacteriia</taxon>
        <taxon>Flavobacteriales</taxon>
        <taxon>Flavobacteriaceae</taxon>
        <taxon>Salegentibacter</taxon>
    </lineage>
</organism>
<evidence type="ECO:0000313" key="4">
    <source>
        <dbReference type="Proteomes" id="UP000199153"/>
    </source>
</evidence>
<feature type="domain" description="Glycosyltransferase 2-like" evidence="2">
    <location>
        <begin position="6"/>
        <end position="137"/>
    </location>
</feature>
<evidence type="ECO:0000256" key="1">
    <source>
        <dbReference type="SAM" id="Phobius"/>
    </source>
</evidence>
<dbReference type="InterPro" id="IPR029044">
    <property type="entry name" value="Nucleotide-diphossugar_trans"/>
</dbReference>
<keyword evidence="1" id="KW-1133">Transmembrane helix</keyword>
<dbReference type="SUPFAM" id="SSF53448">
    <property type="entry name" value="Nucleotide-diphospho-sugar transferases"/>
    <property type="match status" value="1"/>
</dbReference>
<gene>
    <name evidence="3" type="ORF">SAMN05660413_00480</name>
</gene>
<dbReference type="AlphaFoldDB" id="A0A1I4Y370"/>
<accession>A0A1I4Y370</accession>
<dbReference type="Gene3D" id="3.90.550.10">
    <property type="entry name" value="Spore Coat Polysaccharide Biosynthesis Protein SpsA, Chain A"/>
    <property type="match status" value="1"/>
</dbReference>
<name>A0A1I4Y370_9FLAO</name>
<reference evidence="3 4" key="1">
    <citation type="submission" date="2016-10" db="EMBL/GenBank/DDBJ databases">
        <authorList>
            <person name="de Groot N.N."/>
        </authorList>
    </citation>
    <scope>NUCLEOTIDE SEQUENCE [LARGE SCALE GENOMIC DNA]</scope>
    <source>
        <strain evidence="3 4">DSM 17794</strain>
    </source>
</reference>